<dbReference type="PRINTS" id="PR00344">
    <property type="entry name" value="BCTRLSENSOR"/>
</dbReference>
<keyword evidence="10" id="KW-0067">ATP-binding</keyword>
<dbReference type="Pfam" id="PF02518">
    <property type="entry name" value="HATPase_c"/>
    <property type="match status" value="1"/>
</dbReference>
<dbReference type="PANTHER" id="PTHR43047:SF72">
    <property type="entry name" value="OSMOSENSING HISTIDINE PROTEIN KINASE SLN1"/>
    <property type="match status" value="1"/>
</dbReference>
<dbReference type="CDD" id="cd00082">
    <property type="entry name" value="HisKA"/>
    <property type="match status" value="1"/>
</dbReference>
<dbReference type="GO" id="GO:0005524">
    <property type="term" value="F:ATP binding"/>
    <property type="evidence" value="ECO:0007669"/>
    <property type="project" value="UniProtKB-KW"/>
</dbReference>
<keyword evidence="7" id="KW-0808">Transferase</keyword>
<keyword evidence="12" id="KW-0472">Membrane</keyword>
<evidence type="ECO:0000256" key="5">
    <source>
        <dbReference type="ARBA" id="ARBA00022475"/>
    </source>
</evidence>
<dbReference type="InterPro" id="IPR003594">
    <property type="entry name" value="HATPase_dom"/>
</dbReference>
<keyword evidence="9" id="KW-0418">Kinase</keyword>
<dbReference type="SMART" id="SM00091">
    <property type="entry name" value="PAS"/>
    <property type="match status" value="1"/>
</dbReference>
<dbReference type="InterPro" id="IPR036097">
    <property type="entry name" value="HisK_dim/P_sf"/>
</dbReference>
<evidence type="ECO:0000256" key="3">
    <source>
        <dbReference type="ARBA" id="ARBA00004314"/>
    </source>
</evidence>
<reference evidence="17 18" key="1">
    <citation type="submission" date="2016-10" db="EMBL/GenBank/DDBJ databases">
        <authorList>
            <person name="de Groot N.N."/>
        </authorList>
    </citation>
    <scope>NUCLEOTIDE SEQUENCE [LARGE SCALE GENOMIC DNA]</scope>
    <source>
        <strain evidence="17 18">CGMCC 1.11147</strain>
    </source>
</reference>
<evidence type="ECO:0000256" key="4">
    <source>
        <dbReference type="ARBA" id="ARBA00012438"/>
    </source>
</evidence>
<sequence length="493" mass="53809">MESTSDGSALWNLTLQHSPIGMALVAPNGRLLRVNPAMADMLGYAVADLTKRGFQEITHPDDLAEDLALVTQALAGEIDSYRLRKRYLHAEGYVVWGDLSVALVRGQDGLPLHFISQILDVTEHQEQAERLRAAHADVERERQALEAIFETVGVGLLLIGQDGRYERTNRRHQEAIEVAFPDGHAGEAGQLGHVYHLDGRTPMSREEMPSYRAVQGEEFDDYSYWAGADPRTRSAYSTSARQVRNASGERIGATLACQEITELMRAVQVKDEFVASVSHELRTPLTTVLGYLEILAGRGDLPADVTRQLRVVQRNAARLESLVSDLLHVGRAGDGDLRLRPEPVDLVALVRQASEVARPVAGASGVSLTLDVPERLVTVVDEQRIRQVLDNLLSNAVKYSETNDSVTVVLRETEGGVELEVRDTGIGIAPDEVDQVFDRFFRGGDALAKHIPGTGLGLDIVGSIVAAHEGTISVESEVGRGSTFRVTLPLLEA</sequence>
<keyword evidence="13" id="KW-0175">Coiled coil</keyword>
<evidence type="ECO:0000259" key="16">
    <source>
        <dbReference type="PROSITE" id="PS50113"/>
    </source>
</evidence>
<gene>
    <name evidence="17" type="ORF">SAMN05192576_2834</name>
</gene>
<evidence type="ECO:0000313" key="18">
    <source>
        <dbReference type="Proteomes" id="UP000199004"/>
    </source>
</evidence>
<feature type="domain" description="PAS" evidence="15">
    <location>
        <begin position="15"/>
        <end position="77"/>
    </location>
</feature>
<dbReference type="SUPFAM" id="SSF55785">
    <property type="entry name" value="PYP-like sensor domain (PAS domain)"/>
    <property type="match status" value="1"/>
</dbReference>
<dbReference type="InterPro" id="IPR036890">
    <property type="entry name" value="HATPase_C_sf"/>
</dbReference>
<dbReference type="InterPro" id="IPR003661">
    <property type="entry name" value="HisK_dim/P_dom"/>
</dbReference>
<dbReference type="Pfam" id="PF00512">
    <property type="entry name" value="HisKA"/>
    <property type="match status" value="1"/>
</dbReference>
<dbReference type="FunFam" id="1.10.287.130:FF:000001">
    <property type="entry name" value="Two-component sensor histidine kinase"/>
    <property type="match status" value="1"/>
</dbReference>
<feature type="domain" description="Histidine kinase" evidence="14">
    <location>
        <begin position="276"/>
        <end position="492"/>
    </location>
</feature>
<evidence type="ECO:0000256" key="8">
    <source>
        <dbReference type="ARBA" id="ARBA00022741"/>
    </source>
</evidence>
<dbReference type="EMBL" id="FNIC01000004">
    <property type="protein sequence ID" value="SDN80725.1"/>
    <property type="molecule type" value="Genomic_DNA"/>
</dbReference>
<dbReference type="Gene3D" id="3.30.450.20">
    <property type="entry name" value="PAS domain"/>
    <property type="match status" value="2"/>
</dbReference>
<keyword evidence="6" id="KW-0597">Phosphoprotein</keyword>
<evidence type="ECO:0000256" key="9">
    <source>
        <dbReference type="ARBA" id="ARBA00022777"/>
    </source>
</evidence>
<dbReference type="EC" id="2.7.13.3" evidence="4"/>
<dbReference type="Gene3D" id="3.30.565.10">
    <property type="entry name" value="Histidine kinase-like ATPase, C-terminal domain"/>
    <property type="match status" value="1"/>
</dbReference>
<dbReference type="AlphaFoldDB" id="A0A1H0EE56"/>
<evidence type="ECO:0000256" key="13">
    <source>
        <dbReference type="SAM" id="Coils"/>
    </source>
</evidence>
<dbReference type="GO" id="GO:0000155">
    <property type="term" value="F:phosphorelay sensor kinase activity"/>
    <property type="evidence" value="ECO:0007669"/>
    <property type="project" value="InterPro"/>
</dbReference>
<keyword evidence="5" id="KW-1003">Cell membrane</keyword>
<organism evidence="17 18">
    <name type="scientific">Nocardioides szechwanensis</name>
    <dbReference type="NCBI Taxonomy" id="1005944"/>
    <lineage>
        <taxon>Bacteria</taxon>
        <taxon>Bacillati</taxon>
        <taxon>Actinomycetota</taxon>
        <taxon>Actinomycetes</taxon>
        <taxon>Propionibacteriales</taxon>
        <taxon>Nocardioidaceae</taxon>
        <taxon>Nocardioides</taxon>
    </lineage>
</organism>
<name>A0A1H0EE56_9ACTN</name>
<dbReference type="GO" id="GO:0045121">
    <property type="term" value="C:membrane raft"/>
    <property type="evidence" value="ECO:0007669"/>
    <property type="project" value="UniProtKB-SubCell"/>
</dbReference>
<dbReference type="PANTHER" id="PTHR43047">
    <property type="entry name" value="TWO-COMPONENT HISTIDINE PROTEIN KINASE"/>
    <property type="match status" value="1"/>
</dbReference>
<dbReference type="PROSITE" id="PS50112">
    <property type="entry name" value="PAS"/>
    <property type="match status" value="1"/>
</dbReference>
<dbReference type="SUPFAM" id="SSF47384">
    <property type="entry name" value="Homodimeric domain of signal transducing histidine kinase"/>
    <property type="match status" value="1"/>
</dbReference>
<dbReference type="Pfam" id="PF08447">
    <property type="entry name" value="PAS_3"/>
    <property type="match status" value="1"/>
</dbReference>
<feature type="domain" description="PAC" evidence="16">
    <location>
        <begin position="81"/>
        <end position="133"/>
    </location>
</feature>
<dbReference type="CDD" id="cd00130">
    <property type="entry name" value="PAS"/>
    <property type="match status" value="1"/>
</dbReference>
<keyword evidence="8" id="KW-0547">Nucleotide-binding</keyword>
<keyword evidence="18" id="KW-1185">Reference proteome</keyword>
<evidence type="ECO:0000256" key="11">
    <source>
        <dbReference type="ARBA" id="ARBA00023012"/>
    </source>
</evidence>
<dbReference type="NCBIfam" id="TIGR00229">
    <property type="entry name" value="sensory_box"/>
    <property type="match status" value="1"/>
</dbReference>
<evidence type="ECO:0000259" key="15">
    <source>
        <dbReference type="PROSITE" id="PS50112"/>
    </source>
</evidence>
<dbReference type="InterPro" id="IPR013655">
    <property type="entry name" value="PAS_fold_3"/>
</dbReference>
<dbReference type="Gene3D" id="1.10.287.130">
    <property type="match status" value="1"/>
</dbReference>
<dbReference type="GO" id="GO:0009927">
    <property type="term" value="F:histidine phosphotransfer kinase activity"/>
    <property type="evidence" value="ECO:0007669"/>
    <property type="project" value="TreeGrafter"/>
</dbReference>
<keyword evidence="11" id="KW-0902">Two-component regulatory system</keyword>
<dbReference type="InterPro" id="IPR000014">
    <property type="entry name" value="PAS"/>
</dbReference>
<evidence type="ECO:0000256" key="10">
    <source>
        <dbReference type="ARBA" id="ARBA00022840"/>
    </source>
</evidence>
<dbReference type="SMART" id="SM00086">
    <property type="entry name" value="PAC"/>
    <property type="match status" value="1"/>
</dbReference>
<dbReference type="InterPro" id="IPR000700">
    <property type="entry name" value="PAS-assoc_C"/>
</dbReference>
<evidence type="ECO:0000313" key="17">
    <source>
        <dbReference type="EMBL" id="SDN80725.1"/>
    </source>
</evidence>
<dbReference type="Proteomes" id="UP000199004">
    <property type="component" value="Unassembled WGS sequence"/>
</dbReference>
<dbReference type="PROSITE" id="PS50109">
    <property type="entry name" value="HIS_KIN"/>
    <property type="match status" value="1"/>
</dbReference>
<protein>
    <recommendedName>
        <fullName evidence="4">histidine kinase</fullName>
        <ecNumber evidence="4">2.7.13.3</ecNumber>
    </recommendedName>
</protein>
<accession>A0A1H0EE56</accession>
<dbReference type="InterPro" id="IPR004358">
    <property type="entry name" value="Sig_transdc_His_kin-like_C"/>
</dbReference>
<dbReference type="InterPro" id="IPR001610">
    <property type="entry name" value="PAC"/>
</dbReference>
<proteinExistence type="predicted"/>
<dbReference type="RefSeq" id="WP_143016202.1">
    <property type="nucleotide sequence ID" value="NZ_BKAE01000010.1"/>
</dbReference>
<dbReference type="SUPFAM" id="SSF55874">
    <property type="entry name" value="ATPase domain of HSP90 chaperone/DNA topoisomerase II/histidine kinase"/>
    <property type="match status" value="1"/>
</dbReference>
<dbReference type="SMART" id="SM00388">
    <property type="entry name" value="HisKA"/>
    <property type="match status" value="1"/>
</dbReference>
<evidence type="ECO:0000256" key="6">
    <source>
        <dbReference type="ARBA" id="ARBA00022553"/>
    </source>
</evidence>
<dbReference type="PROSITE" id="PS50113">
    <property type="entry name" value="PAC"/>
    <property type="match status" value="1"/>
</dbReference>
<dbReference type="SMART" id="SM00387">
    <property type="entry name" value="HATPase_c"/>
    <property type="match status" value="1"/>
</dbReference>
<evidence type="ECO:0000259" key="14">
    <source>
        <dbReference type="PROSITE" id="PS50109"/>
    </source>
</evidence>
<dbReference type="OrthoDB" id="3272969at2"/>
<comment type="catalytic activity">
    <reaction evidence="1">
        <text>ATP + protein L-histidine = ADP + protein N-phospho-L-histidine.</text>
        <dbReference type="EC" id="2.7.13.3"/>
    </reaction>
</comment>
<dbReference type="GO" id="GO:0005886">
    <property type="term" value="C:plasma membrane"/>
    <property type="evidence" value="ECO:0007669"/>
    <property type="project" value="UniProtKB-SubCell"/>
</dbReference>
<evidence type="ECO:0000256" key="7">
    <source>
        <dbReference type="ARBA" id="ARBA00022679"/>
    </source>
</evidence>
<evidence type="ECO:0000256" key="12">
    <source>
        <dbReference type="ARBA" id="ARBA00023136"/>
    </source>
</evidence>
<evidence type="ECO:0000256" key="1">
    <source>
        <dbReference type="ARBA" id="ARBA00000085"/>
    </source>
</evidence>
<evidence type="ECO:0000256" key="2">
    <source>
        <dbReference type="ARBA" id="ARBA00004236"/>
    </source>
</evidence>
<dbReference type="FunFam" id="3.30.565.10:FF:000023">
    <property type="entry name" value="PAS domain-containing sensor histidine kinase"/>
    <property type="match status" value="1"/>
</dbReference>
<dbReference type="InterPro" id="IPR005467">
    <property type="entry name" value="His_kinase_dom"/>
</dbReference>
<dbReference type="STRING" id="1005944.SAMN05192576_2834"/>
<dbReference type="InterPro" id="IPR035965">
    <property type="entry name" value="PAS-like_dom_sf"/>
</dbReference>
<feature type="coiled-coil region" evidence="13">
    <location>
        <begin position="121"/>
        <end position="148"/>
    </location>
</feature>
<comment type="subcellular location">
    <subcellularLocation>
        <location evidence="2">Cell membrane</location>
    </subcellularLocation>
    <subcellularLocation>
        <location evidence="3">Membrane raft</location>
        <topology evidence="3">Multi-pass membrane protein</topology>
    </subcellularLocation>
</comment>